<accession>A0A0E1VRP8</accession>
<dbReference type="RefSeq" id="WP_004188084.1">
    <property type="nucleotide sequence ID" value="NZ_CM000833.1"/>
</dbReference>
<feature type="region of interest" description="Disordered" evidence="1">
    <location>
        <begin position="34"/>
        <end position="54"/>
    </location>
</feature>
<evidence type="ECO:0000313" key="2">
    <source>
        <dbReference type="EMBL" id="EET02764.1"/>
    </source>
</evidence>
<name>A0A0E1VRP8_BURPE</name>
<evidence type="ECO:0000313" key="3">
    <source>
        <dbReference type="Proteomes" id="UP000001812"/>
    </source>
</evidence>
<organism evidence="2 3">
    <name type="scientific">Burkholderia pseudomallei 1710a</name>
    <dbReference type="NCBI Taxonomy" id="320371"/>
    <lineage>
        <taxon>Bacteria</taxon>
        <taxon>Pseudomonadati</taxon>
        <taxon>Pseudomonadota</taxon>
        <taxon>Betaproteobacteria</taxon>
        <taxon>Burkholderiales</taxon>
        <taxon>Burkholderiaceae</taxon>
        <taxon>Burkholderia</taxon>
        <taxon>pseudomallei group</taxon>
    </lineage>
</organism>
<dbReference type="Proteomes" id="UP000001812">
    <property type="component" value="Chromosome II"/>
</dbReference>
<dbReference type="GeneID" id="93063851"/>
<gene>
    <name evidence="2" type="ORF">BURPS1710A_A1510</name>
</gene>
<dbReference type="EMBL" id="CM000833">
    <property type="protein sequence ID" value="EET02764.1"/>
    <property type="molecule type" value="Genomic_DNA"/>
</dbReference>
<dbReference type="AlphaFoldDB" id="A0A0E1VRP8"/>
<protein>
    <submittedName>
        <fullName evidence="2">Uncharacterized protein</fullName>
    </submittedName>
</protein>
<dbReference type="HOGENOM" id="CLU_3041210_0_0_4"/>
<evidence type="ECO:0000256" key="1">
    <source>
        <dbReference type="SAM" id="MobiDB-lite"/>
    </source>
</evidence>
<proteinExistence type="predicted"/>
<reference evidence="3" key="1">
    <citation type="submission" date="2007-08" db="EMBL/GenBank/DDBJ databases">
        <title>Annotation of Burkholderia pseudomallei 1710a.</title>
        <authorList>
            <person name="Harkins D.M."/>
            <person name="DeShazer D."/>
            <person name="Woods D.E."/>
            <person name="Brinkac L.M."/>
            <person name="Brown K.A."/>
            <person name="Hung G.C."/>
            <person name="Tuanyok A."/>
            <person name="Zhang B."/>
            <person name="Nierman W.C."/>
        </authorList>
    </citation>
    <scope>NUCLEOTIDE SEQUENCE [LARGE SCALE GENOMIC DNA]</scope>
    <source>
        <strain evidence="3">1710a</strain>
    </source>
</reference>
<sequence length="54" mass="5836">MFAWFCRSARRETPRERAATGAVKRVTDDTRSCVTDRPRAAGDESGVSGGCVGM</sequence>
<reference evidence="2 3" key="2">
    <citation type="submission" date="2009-05" db="EMBL/GenBank/DDBJ databases">
        <authorList>
            <person name="Harkins D.M."/>
            <person name="DeShazer D."/>
            <person name="Woods D.E."/>
            <person name="Brinkac L.M."/>
            <person name="Brown K.A."/>
            <person name="Hung G.C."/>
            <person name="Tuanyok A."/>
            <person name="Zhang B."/>
            <person name="Nierman W.C."/>
        </authorList>
    </citation>
    <scope>NUCLEOTIDE SEQUENCE [LARGE SCALE GENOMIC DNA]</scope>
    <source>
        <strain evidence="2 3">1710a</strain>
    </source>
</reference>